<dbReference type="AlphaFoldDB" id="A0A2S5B0Y9"/>
<keyword evidence="2" id="KW-1133">Transmembrane helix</keyword>
<name>A0A2S5B0Y9_9BASI</name>
<feature type="region of interest" description="Disordered" evidence="1">
    <location>
        <begin position="172"/>
        <end position="192"/>
    </location>
</feature>
<organism evidence="3 4">
    <name type="scientific">Rhodotorula taiwanensis</name>
    <dbReference type="NCBI Taxonomy" id="741276"/>
    <lineage>
        <taxon>Eukaryota</taxon>
        <taxon>Fungi</taxon>
        <taxon>Dikarya</taxon>
        <taxon>Basidiomycota</taxon>
        <taxon>Pucciniomycotina</taxon>
        <taxon>Microbotryomycetes</taxon>
        <taxon>Sporidiobolales</taxon>
        <taxon>Sporidiobolaceae</taxon>
        <taxon>Rhodotorula</taxon>
    </lineage>
</organism>
<reference evidence="3 4" key="1">
    <citation type="journal article" date="2018" name="Front. Microbiol.">
        <title>Prospects for Fungal Bioremediation of Acidic Radioactive Waste Sites: Characterization and Genome Sequence of Rhodotorula taiwanensis MD1149.</title>
        <authorList>
            <person name="Tkavc R."/>
            <person name="Matrosova V.Y."/>
            <person name="Grichenko O.E."/>
            <person name="Gostincar C."/>
            <person name="Volpe R.P."/>
            <person name="Klimenkova P."/>
            <person name="Gaidamakova E.K."/>
            <person name="Zhou C.E."/>
            <person name="Stewart B.J."/>
            <person name="Lyman M.G."/>
            <person name="Malfatti S.A."/>
            <person name="Rubinfeld B."/>
            <person name="Courtot M."/>
            <person name="Singh J."/>
            <person name="Dalgard C.L."/>
            <person name="Hamilton T."/>
            <person name="Frey K.G."/>
            <person name="Gunde-Cimerman N."/>
            <person name="Dugan L."/>
            <person name="Daly M.J."/>
        </authorList>
    </citation>
    <scope>NUCLEOTIDE SEQUENCE [LARGE SCALE GENOMIC DNA]</scope>
    <source>
        <strain evidence="3 4">MD1149</strain>
    </source>
</reference>
<dbReference type="Proteomes" id="UP000237144">
    <property type="component" value="Unassembled WGS sequence"/>
</dbReference>
<evidence type="ECO:0000313" key="3">
    <source>
        <dbReference type="EMBL" id="POY70426.1"/>
    </source>
</evidence>
<feature type="compositionally biased region" description="Basic and acidic residues" evidence="1">
    <location>
        <begin position="41"/>
        <end position="62"/>
    </location>
</feature>
<accession>A0A2S5B0Y9</accession>
<evidence type="ECO:0000256" key="1">
    <source>
        <dbReference type="SAM" id="MobiDB-lite"/>
    </source>
</evidence>
<evidence type="ECO:0000256" key="2">
    <source>
        <dbReference type="SAM" id="Phobius"/>
    </source>
</evidence>
<feature type="transmembrane region" description="Helical" evidence="2">
    <location>
        <begin position="103"/>
        <end position="124"/>
    </location>
</feature>
<dbReference type="OrthoDB" id="18440at2759"/>
<keyword evidence="2" id="KW-0472">Membrane</keyword>
<comment type="caution">
    <text evidence="3">The sequence shown here is derived from an EMBL/GenBank/DDBJ whole genome shotgun (WGS) entry which is preliminary data.</text>
</comment>
<sequence length="192" mass="20606">MAPSSRSDVRRTKGEERSRTMYSLGLNRTTLKHVLTPNGHSDSDDDKHLLSSEDKSARKCEESIAAPSKKGNQPLTDVEAQAARIRSARHSQAGPRMSMRRKLYIAGTALVCVLIVVIGIVVGVRIVTERNEAKEDVSEANSAQAQSGTADVALLSEGMSVQARLQAQMTAVPTTSVEKSSADETAPPVVHT</sequence>
<proteinExistence type="predicted"/>
<feature type="region of interest" description="Disordered" evidence="1">
    <location>
        <begin position="1"/>
        <end position="94"/>
    </location>
</feature>
<feature type="compositionally biased region" description="Basic and acidic residues" evidence="1">
    <location>
        <begin position="7"/>
        <end position="19"/>
    </location>
</feature>
<gene>
    <name evidence="3" type="ORF">BMF94_6573</name>
</gene>
<protein>
    <submittedName>
        <fullName evidence="3">Uncharacterized protein</fullName>
    </submittedName>
</protein>
<keyword evidence="4" id="KW-1185">Reference proteome</keyword>
<dbReference type="EMBL" id="PJQD01000117">
    <property type="protein sequence ID" value="POY70426.1"/>
    <property type="molecule type" value="Genomic_DNA"/>
</dbReference>
<keyword evidence="2" id="KW-0812">Transmembrane</keyword>
<evidence type="ECO:0000313" key="4">
    <source>
        <dbReference type="Proteomes" id="UP000237144"/>
    </source>
</evidence>